<protein>
    <submittedName>
        <fullName evidence="1">Uncharacterized protein</fullName>
    </submittedName>
</protein>
<organism evidence="1 2">
    <name type="scientific">Digitaria exilis</name>
    <dbReference type="NCBI Taxonomy" id="1010633"/>
    <lineage>
        <taxon>Eukaryota</taxon>
        <taxon>Viridiplantae</taxon>
        <taxon>Streptophyta</taxon>
        <taxon>Embryophyta</taxon>
        <taxon>Tracheophyta</taxon>
        <taxon>Spermatophyta</taxon>
        <taxon>Magnoliopsida</taxon>
        <taxon>Liliopsida</taxon>
        <taxon>Poales</taxon>
        <taxon>Poaceae</taxon>
        <taxon>PACMAD clade</taxon>
        <taxon>Panicoideae</taxon>
        <taxon>Panicodae</taxon>
        <taxon>Paniceae</taxon>
        <taxon>Anthephorinae</taxon>
        <taxon>Digitaria</taxon>
    </lineage>
</organism>
<accession>A0A835A2X2</accession>
<evidence type="ECO:0000313" key="1">
    <source>
        <dbReference type="EMBL" id="KAF8652955.1"/>
    </source>
</evidence>
<proteinExistence type="predicted"/>
<gene>
    <name evidence="1" type="ORF">HU200_062386</name>
</gene>
<reference evidence="1" key="1">
    <citation type="submission" date="2020-07" db="EMBL/GenBank/DDBJ databases">
        <title>Genome sequence and genetic diversity analysis of an under-domesticated orphan crop, white fonio (Digitaria exilis).</title>
        <authorList>
            <person name="Bennetzen J.L."/>
            <person name="Chen S."/>
            <person name="Ma X."/>
            <person name="Wang X."/>
            <person name="Yssel A.E.J."/>
            <person name="Chaluvadi S.R."/>
            <person name="Johnson M."/>
            <person name="Gangashetty P."/>
            <person name="Hamidou F."/>
            <person name="Sanogo M.D."/>
            <person name="Zwaenepoel A."/>
            <person name="Wallace J."/>
            <person name="Van De Peer Y."/>
            <person name="Van Deynze A."/>
        </authorList>
    </citation>
    <scope>NUCLEOTIDE SEQUENCE</scope>
    <source>
        <tissue evidence="1">Leaves</tissue>
    </source>
</reference>
<dbReference type="Proteomes" id="UP000636709">
    <property type="component" value="Unassembled WGS sequence"/>
</dbReference>
<dbReference type="AlphaFoldDB" id="A0A835A2X2"/>
<name>A0A835A2X2_9POAL</name>
<keyword evidence="2" id="KW-1185">Reference proteome</keyword>
<dbReference type="EMBL" id="JACEFO010002629">
    <property type="protein sequence ID" value="KAF8652955.1"/>
    <property type="molecule type" value="Genomic_DNA"/>
</dbReference>
<evidence type="ECO:0000313" key="2">
    <source>
        <dbReference type="Proteomes" id="UP000636709"/>
    </source>
</evidence>
<comment type="caution">
    <text evidence="1">The sequence shown here is derived from an EMBL/GenBank/DDBJ whole genome shotgun (WGS) entry which is preliminary data.</text>
</comment>
<sequence length="260" mass="29474">MYPFHGSRLLASFPPSTNFVGTRNLSSVRGLRMLRFFYRRALARASRIEASTGRLEPTAALCLLAAATLLVAVVGKYSPIKGELGGWMVSEYLKQGHIDGLVYLQVLSGEQYHNYKLIEMNYILVLDTHVLDRAILAHYGDEQHRRGWWVKSSRSDKRRFWRSRDTNRSGFRTTRPEPRNRSTTSPQIIDLKVRVVVDPLHAPLMGSTKIHGPKAKYRFWTPPSSDDSLVMDLHDAWPTLGCFPRLQASLHASPCLLLGS</sequence>